<dbReference type="WBParaSite" id="Csp11.Scaffold595.g5253.t1">
    <property type="protein sequence ID" value="Csp11.Scaffold595.g5253.t1"/>
    <property type="gene ID" value="Csp11.Scaffold595.g5253"/>
</dbReference>
<accession>A0A1I7TEV3</accession>
<sequence>MQLAFHSNIFKNLMKIIKIRQKSVTWSLFGPSNRFEYLIINNIRLFVEHQIFEKCVPICWKIKNTKWSLRALSPFFQAIYCEEEEPKKTNLLKDLYDDIFSIVTIRSCRLITKNASLTSISSCFLWKCQKSNFDEIEIHQVPEDPFVSFEELRFLLEDLSCDSMRLYLKIGHPRTDFRIRLKGKSIDIHNCGCISFESFCEMECEEVYIERWNTTFEDIIRFVNSWLNGNLKHLKGFTVICFVVREHVFQEFEHLFVQQEVPHFFRKDRSKFIRRQDGKVARLSIEDKCVHFGTEYYS</sequence>
<evidence type="ECO:0000313" key="2">
    <source>
        <dbReference type="WBParaSite" id="Csp11.Scaffold595.g5253.t1"/>
    </source>
</evidence>
<reference evidence="2" key="1">
    <citation type="submission" date="2016-11" db="UniProtKB">
        <authorList>
            <consortium name="WormBaseParasite"/>
        </authorList>
    </citation>
    <scope>IDENTIFICATION</scope>
</reference>
<organism evidence="1 2">
    <name type="scientific">Caenorhabditis tropicalis</name>
    <dbReference type="NCBI Taxonomy" id="1561998"/>
    <lineage>
        <taxon>Eukaryota</taxon>
        <taxon>Metazoa</taxon>
        <taxon>Ecdysozoa</taxon>
        <taxon>Nematoda</taxon>
        <taxon>Chromadorea</taxon>
        <taxon>Rhabditida</taxon>
        <taxon>Rhabditina</taxon>
        <taxon>Rhabditomorpha</taxon>
        <taxon>Rhabditoidea</taxon>
        <taxon>Rhabditidae</taxon>
        <taxon>Peloderinae</taxon>
        <taxon>Caenorhabditis</taxon>
    </lineage>
</organism>
<dbReference type="PANTHER" id="PTHR21503:SF8">
    <property type="entry name" value="F-BOX ASSOCIATED DOMAIN-CONTAINING PROTEIN-RELATED"/>
    <property type="match status" value="1"/>
</dbReference>
<protein>
    <submittedName>
        <fullName evidence="2">FBA_2 domain-containing protein</fullName>
    </submittedName>
</protein>
<dbReference type="Proteomes" id="UP000095282">
    <property type="component" value="Unplaced"/>
</dbReference>
<keyword evidence="1" id="KW-1185">Reference proteome</keyword>
<name>A0A1I7TEV3_9PELO</name>
<evidence type="ECO:0000313" key="1">
    <source>
        <dbReference type="Proteomes" id="UP000095282"/>
    </source>
</evidence>
<dbReference type="AlphaFoldDB" id="A0A1I7TEV3"/>
<proteinExistence type="predicted"/>
<dbReference type="PANTHER" id="PTHR21503">
    <property type="entry name" value="F-BOX-CONTAINING HYPOTHETICAL PROTEIN C.ELEGANS"/>
    <property type="match status" value="1"/>
</dbReference>